<accession>A0A0F9CE22</accession>
<organism evidence="1">
    <name type="scientific">marine sediment metagenome</name>
    <dbReference type="NCBI Taxonomy" id="412755"/>
    <lineage>
        <taxon>unclassified sequences</taxon>
        <taxon>metagenomes</taxon>
        <taxon>ecological metagenomes</taxon>
    </lineage>
</organism>
<gene>
    <name evidence="1" type="ORF">LCGC14_2337110</name>
</gene>
<name>A0A0F9CE22_9ZZZZ</name>
<protein>
    <submittedName>
        <fullName evidence="1">Uncharacterized protein</fullName>
    </submittedName>
</protein>
<comment type="caution">
    <text evidence="1">The sequence shown here is derived from an EMBL/GenBank/DDBJ whole genome shotgun (WGS) entry which is preliminary data.</text>
</comment>
<evidence type="ECO:0000313" key="1">
    <source>
        <dbReference type="EMBL" id="KKL47279.1"/>
    </source>
</evidence>
<reference evidence="1" key="1">
    <citation type="journal article" date="2015" name="Nature">
        <title>Complex archaea that bridge the gap between prokaryotes and eukaryotes.</title>
        <authorList>
            <person name="Spang A."/>
            <person name="Saw J.H."/>
            <person name="Jorgensen S.L."/>
            <person name="Zaremba-Niedzwiedzka K."/>
            <person name="Martijn J."/>
            <person name="Lind A.E."/>
            <person name="van Eijk R."/>
            <person name="Schleper C."/>
            <person name="Guy L."/>
            <person name="Ettema T.J."/>
        </authorList>
    </citation>
    <scope>NUCLEOTIDE SEQUENCE</scope>
</reference>
<proteinExistence type="predicted"/>
<sequence length="85" mass="9906">MAKLPYEPPRIIETIELPPCHNCVKVTGEKERLIYWLLHFLMGFEYPPNQAWLYEKATKCLTDLGYILGSQRAQNMLALREPGKQ</sequence>
<dbReference type="EMBL" id="LAZR01033723">
    <property type="protein sequence ID" value="KKL47279.1"/>
    <property type="molecule type" value="Genomic_DNA"/>
</dbReference>
<dbReference type="AlphaFoldDB" id="A0A0F9CE22"/>